<feature type="region of interest" description="Disordered" evidence="1">
    <location>
        <begin position="1"/>
        <end position="31"/>
    </location>
</feature>
<geneLocation type="plasmid" evidence="3">
    <name>pr1cp1</name>
</geneLocation>
<protein>
    <submittedName>
        <fullName evidence="2">Uncharacterized protein</fullName>
    </submittedName>
</protein>
<proteinExistence type="predicted"/>
<accession>A0A1B1KH04</accession>
<keyword evidence="2" id="KW-0614">Plasmid</keyword>
<dbReference type="EMBL" id="CP009112">
    <property type="protein sequence ID" value="ANS31869.1"/>
    <property type="molecule type" value="Genomic_DNA"/>
</dbReference>
<name>A0A1B1KH04_RHOOP</name>
<evidence type="ECO:0000256" key="1">
    <source>
        <dbReference type="SAM" id="MobiDB-lite"/>
    </source>
</evidence>
<dbReference type="AlphaFoldDB" id="A0A1B1KH04"/>
<evidence type="ECO:0000313" key="2">
    <source>
        <dbReference type="EMBL" id="ANS31869.1"/>
    </source>
</evidence>
<sequence>MTDRSAHKELSRAEFRPPTVSDQVNQYRTQRRRRLQATHARGRGQFPSMRDDLIHLAWIWAPYGIPPQNEVFERFGISQRCFTERVRQALQAVDPNAPMVATLAAVYANRSGRHGL</sequence>
<dbReference type="Proteomes" id="UP000186108">
    <property type="component" value="Plasmid pR1CP1"/>
</dbReference>
<reference evidence="2 3" key="1">
    <citation type="submission" date="2014-07" db="EMBL/GenBank/DDBJ databases">
        <authorList>
            <person name="Zhang J.E."/>
            <person name="Yang H."/>
            <person name="Guo J."/>
            <person name="Deng Z."/>
            <person name="Luo H."/>
            <person name="Luo M."/>
            <person name="Zhao B."/>
        </authorList>
    </citation>
    <scope>NUCLEOTIDE SEQUENCE [LARGE SCALE GENOMIC DNA]</scope>
    <source>
        <strain evidence="2 3">1CP</strain>
        <plasmid evidence="3">Plasmid pr1cp1</plasmid>
    </source>
</reference>
<feature type="compositionally biased region" description="Basic and acidic residues" evidence="1">
    <location>
        <begin position="1"/>
        <end position="15"/>
    </location>
</feature>
<evidence type="ECO:0000313" key="3">
    <source>
        <dbReference type="Proteomes" id="UP000186108"/>
    </source>
</evidence>
<organism evidence="2 3">
    <name type="scientific">Rhodococcus opacus</name>
    <name type="common">Nocardia opaca</name>
    <dbReference type="NCBI Taxonomy" id="37919"/>
    <lineage>
        <taxon>Bacteria</taxon>
        <taxon>Bacillati</taxon>
        <taxon>Actinomycetota</taxon>
        <taxon>Actinomycetes</taxon>
        <taxon>Mycobacteriales</taxon>
        <taxon>Nocardiaceae</taxon>
        <taxon>Rhodococcus</taxon>
    </lineage>
</organism>
<gene>
    <name evidence="2" type="ORF">R1CP_36315</name>
</gene>